<dbReference type="AlphaFoldDB" id="F9W638"/>
<feature type="transmembrane region" description="Helical" evidence="1">
    <location>
        <begin position="7"/>
        <end position="34"/>
    </location>
</feature>
<protein>
    <submittedName>
        <fullName evidence="2">WGS project CAEQ00000000 data, annotated contig 1420</fullName>
    </submittedName>
</protein>
<name>F9W638_TRYCI</name>
<sequence length="160" mass="18761">MFPSFIYICISLSLVIKGYLPMVGCFLFFFFLFFCKKKKNTPEGYTSISTPLGLLRTLACLFFFIAYFYFACPLSTTSCFQRNARFFFLSQVSVRAWSRMCKLRCACQNACCMTLRVDPTHRPTLFLIYFTYDFFQAFTAQFVISFPFVLTYPFPVVMKE</sequence>
<reference evidence="3" key="1">
    <citation type="submission" date="2011-07" db="EMBL/GenBank/DDBJ databases">
        <title>Divergent evolution of antigenic variation in African trypanosomes.</title>
        <authorList>
            <person name="Jackson A.P."/>
            <person name="Berry A."/>
            <person name="Allison H.C."/>
            <person name="Burton P."/>
            <person name="Anderson J."/>
            <person name="Aslett M."/>
            <person name="Brown R."/>
            <person name="Corton N."/>
            <person name="Harris D."/>
            <person name="Hauser H."/>
            <person name="Gamble J."/>
            <person name="Gilderthorp R."/>
            <person name="McQuillan J."/>
            <person name="Quail M.A."/>
            <person name="Sanders M."/>
            <person name="Van Tonder A."/>
            <person name="Ginger M.L."/>
            <person name="Donelson J.E."/>
            <person name="Field M.C."/>
            <person name="Barry J.D."/>
            <person name="Berriman M."/>
            <person name="Hertz-Fowler C."/>
        </authorList>
    </citation>
    <scope>NUCLEOTIDE SEQUENCE [LARGE SCALE GENOMIC DNA]</scope>
    <source>
        <strain evidence="3">IL3000</strain>
    </source>
</reference>
<feature type="transmembrane region" description="Helical" evidence="1">
    <location>
        <begin position="126"/>
        <end position="150"/>
    </location>
</feature>
<dbReference type="EMBL" id="CAEQ01000819">
    <property type="protein sequence ID" value="CCD12641.1"/>
    <property type="molecule type" value="Genomic_DNA"/>
</dbReference>
<keyword evidence="1" id="KW-0472">Membrane</keyword>
<keyword evidence="1" id="KW-1133">Transmembrane helix</keyword>
<dbReference type="VEuPathDB" id="TriTrypDB:TcIL3000_0_35020"/>
<keyword evidence="1" id="KW-0812">Transmembrane</keyword>
<accession>F9W638</accession>
<gene>
    <name evidence="2" type="ORF">TCIL3000_0_35020</name>
</gene>
<reference evidence="2 3" key="2">
    <citation type="journal article" date="2012" name="Proc. Natl. Acad. Sci. U.S.A.">
        <title>Antigenic diversity is generated by distinct evolutionary mechanisms in African trypanosome species.</title>
        <authorList>
            <person name="Jackson A.P."/>
            <person name="Berry A."/>
            <person name="Aslett M."/>
            <person name="Allison H.C."/>
            <person name="Burton P."/>
            <person name="Vavrova-Anderson J."/>
            <person name="Brown R."/>
            <person name="Browne H."/>
            <person name="Corton N."/>
            <person name="Hauser H."/>
            <person name="Gamble J."/>
            <person name="Gilderthorp R."/>
            <person name="Marcello L."/>
            <person name="McQuillan J."/>
            <person name="Otto T.D."/>
            <person name="Quail M.A."/>
            <person name="Sanders M.J."/>
            <person name="van Tonder A."/>
            <person name="Ginger M.L."/>
            <person name="Field M.C."/>
            <person name="Barry J.D."/>
            <person name="Hertz-Fowler C."/>
            <person name="Berriman M."/>
        </authorList>
    </citation>
    <scope>NUCLEOTIDE SEQUENCE [LARGE SCALE GENOMIC DNA]</scope>
    <source>
        <strain evidence="2 3">IL3000</strain>
    </source>
</reference>
<organism evidence="2 3">
    <name type="scientific">Trypanosoma congolense (strain IL3000)</name>
    <dbReference type="NCBI Taxonomy" id="1068625"/>
    <lineage>
        <taxon>Eukaryota</taxon>
        <taxon>Discoba</taxon>
        <taxon>Euglenozoa</taxon>
        <taxon>Kinetoplastea</taxon>
        <taxon>Metakinetoplastina</taxon>
        <taxon>Trypanosomatida</taxon>
        <taxon>Trypanosomatidae</taxon>
        <taxon>Trypanosoma</taxon>
        <taxon>Nannomonas</taxon>
    </lineage>
</organism>
<evidence type="ECO:0000313" key="2">
    <source>
        <dbReference type="EMBL" id="CCD12641.1"/>
    </source>
</evidence>
<dbReference type="Proteomes" id="UP000000702">
    <property type="component" value="Unassembled WGS sequence"/>
</dbReference>
<evidence type="ECO:0000256" key="1">
    <source>
        <dbReference type="SAM" id="Phobius"/>
    </source>
</evidence>
<keyword evidence="3" id="KW-1185">Reference proteome</keyword>
<comment type="caution">
    <text evidence="2">The sequence shown here is derived from an EMBL/GenBank/DDBJ whole genome shotgun (WGS) entry which is preliminary data.</text>
</comment>
<evidence type="ECO:0000313" key="3">
    <source>
        <dbReference type="Proteomes" id="UP000000702"/>
    </source>
</evidence>
<feature type="transmembrane region" description="Helical" evidence="1">
    <location>
        <begin position="54"/>
        <end position="72"/>
    </location>
</feature>
<proteinExistence type="predicted"/>